<accession>A0ABT0Q0G9</accession>
<evidence type="ECO:0000313" key="2">
    <source>
        <dbReference type="Proteomes" id="UP001203880"/>
    </source>
</evidence>
<dbReference type="Pfam" id="PF08883">
    <property type="entry name" value="DOPA_dioxygen"/>
    <property type="match status" value="1"/>
</dbReference>
<sequence length="111" mass="12628">MPEITGYHAHVYFDAATQDAAQQVCEEAAKLFPVEMGRMHAKAVGPHPRWSCQLAFAPEAFDQVIPWLMLNRRGLTVFIHPETGDHLADHRDRAIWMGDMLDLNLSIFDKL</sequence>
<protein>
    <submittedName>
        <fullName evidence="1">DOPA 4,5-dioxygenase family protein</fullName>
    </submittedName>
</protein>
<gene>
    <name evidence="1" type="ORF">M3P21_07010</name>
</gene>
<dbReference type="InterPro" id="IPR014980">
    <property type="entry name" value="DOPA_dioxygen"/>
</dbReference>
<evidence type="ECO:0000313" key="1">
    <source>
        <dbReference type="EMBL" id="MCL6283278.1"/>
    </source>
</evidence>
<dbReference type="EMBL" id="JAMFMB010000006">
    <property type="protein sequence ID" value="MCL6283278.1"/>
    <property type="molecule type" value="Genomic_DNA"/>
</dbReference>
<dbReference type="PANTHER" id="PTHR36423:SF2">
    <property type="entry name" value="AFR070WP"/>
    <property type="match status" value="1"/>
</dbReference>
<comment type="caution">
    <text evidence="1">The sequence shown here is derived from an EMBL/GenBank/DDBJ whole genome shotgun (WGS) entry which is preliminary data.</text>
</comment>
<dbReference type="PANTHER" id="PTHR36423">
    <property type="entry name" value="AFR070WP"/>
    <property type="match status" value="1"/>
</dbReference>
<dbReference type="InterPro" id="IPR023389">
    <property type="entry name" value="DOPA-like_sf"/>
</dbReference>
<dbReference type="Gene3D" id="3.30.70.1240">
    <property type="entry name" value="DOPA-like domains"/>
    <property type="match status" value="1"/>
</dbReference>
<dbReference type="PIRSF" id="PIRSF028139">
    <property type="entry name" value="DOPA-diox_rel_Mll2280"/>
    <property type="match status" value="1"/>
</dbReference>
<keyword evidence="2" id="KW-1185">Reference proteome</keyword>
<dbReference type="SUPFAM" id="SSF143410">
    <property type="entry name" value="DOPA-like"/>
    <property type="match status" value="1"/>
</dbReference>
<dbReference type="RefSeq" id="WP_249708024.1">
    <property type="nucleotide sequence ID" value="NZ_JAMFMB010000006.1"/>
</dbReference>
<organism evidence="1 2">
    <name type="scientific">Ruegeria spongiae</name>
    <dbReference type="NCBI Taxonomy" id="2942209"/>
    <lineage>
        <taxon>Bacteria</taxon>
        <taxon>Pseudomonadati</taxon>
        <taxon>Pseudomonadota</taxon>
        <taxon>Alphaproteobacteria</taxon>
        <taxon>Rhodobacterales</taxon>
        <taxon>Roseobacteraceae</taxon>
        <taxon>Ruegeria</taxon>
    </lineage>
</organism>
<dbReference type="Proteomes" id="UP001203880">
    <property type="component" value="Unassembled WGS sequence"/>
</dbReference>
<reference evidence="1" key="1">
    <citation type="submission" date="2022-05" db="EMBL/GenBank/DDBJ databases">
        <authorList>
            <person name="Park J.-S."/>
        </authorList>
    </citation>
    <scope>NUCLEOTIDE SEQUENCE</scope>
    <source>
        <strain evidence="1">2012CJ41-6</strain>
    </source>
</reference>
<proteinExistence type="predicted"/>
<name>A0ABT0Q0G9_9RHOB</name>